<name>A0ABR2IJY0_9EUKA</name>
<feature type="domain" description="Serpin" evidence="3">
    <location>
        <begin position="13"/>
        <end position="375"/>
    </location>
</feature>
<proteinExistence type="inferred from homology"/>
<dbReference type="PANTHER" id="PTHR11461">
    <property type="entry name" value="SERINE PROTEASE INHIBITOR, SERPIN"/>
    <property type="match status" value="1"/>
</dbReference>
<dbReference type="InterPro" id="IPR023796">
    <property type="entry name" value="Serpin_dom"/>
</dbReference>
<dbReference type="InterPro" id="IPR000215">
    <property type="entry name" value="Serpin_fam"/>
</dbReference>
<evidence type="ECO:0000313" key="5">
    <source>
        <dbReference type="Proteomes" id="UP001470230"/>
    </source>
</evidence>
<gene>
    <name evidence="4" type="ORF">M9Y10_011358</name>
</gene>
<comment type="similarity">
    <text evidence="1 2">Belongs to the serpin family.</text>
</comment>
<dbReference type="Gene3D" id="3.30.497.10">
    <property type="entry name" value="Antithrombin, subunit I, domain 2"/>
    <property type="match status" value="1"/>
</dbReference>
<dbReference type="Proteomes" id="UP001470230">
    <property type="component" value="Unassembled WGS sequence"/>
</dbReference>
<dbReference type="InterPro" id="IPR042178">
    <property type="entry name" value="Serpin_sf_1"/>
</dbReference>
<protein>
    <recommendedName>
        <fullName evidence="3">Serpin domain-containing protein</fullName>
    </recommendedName>
</protein>
<dbReference type="CDD" id="cd00172">
    <property type="entry name" value="serpin"/>
    <property type="match status" value="1"/>
</dbReference>
<dbReference type="EMBL" id="JAPFFF010000017">
    <property type="protein sequence ID" value="KAK8863670.1"/>
    <property type="molecule type" value="Genomic_DNA"/>
</dbReference>
<dbReference type="Pfam" id="PF00079">
    <property type="entry name" value="Serpin"/>
    <property type="match status" value="1"/>
</dbReference>
<keyword evidence="5" id="KW-1185">Reference proteome</keyword>
<dbReference type="PROSITE" id="PS00284">
    <property type="entry name" value="SERPIN"/>
    <property type="match status" value="1"/>
</dbReference>
<dbReference type="InterPro" id="IPR036186">
    <property type="entry name" value="Serpin_sf"/>
</dbReference>
<reference evidence="4 5" key="1">
    <citation type="submission" date="2024-04" db="EMBL/GenBank/DDBJ databases">
        <title>Tritrichomonas musculus Genome.</title>
        <authorList>
            <person name="Alves-Ferreira E."/>
            <person name="Grigg M."/>
            <person name="Lorenzi H."/>
            <person name="Galac M."/>
        </authorList>
    </citation>
    <scope>NUCLEOTIDE SEQUENCE [LARGE SCALE GENOMIC DNA]</scope>
    <source>
        <strain evidence="4 5">EAF2021</strain>
    </source>
</reference>
<evidence type="ECO:0000256" key="2">
    <source>
        <dbReference type="RuleBase" id="RU000411"/>
    </source>
</evidence>
<evidence type="ECO:0000313" key="4">
    <source>
        <dbReference type="EMBL" id="KAK8863670.1"/>
    </source>
</evidence>
<dbReference type="SUPFAM" id="SSF56574">
    <property type="entry name" value="Serpins"/>
    <property type="match status" value="1"/>
</dbReference>
<dbReference type="InterPro" id="IPR023795">
    <property type="entry name" value="Serpin_CS"/>
</dbReference>
<dbReference type="Gene3D" id="2.30.39.10">
    <property type="entry name" value="Alpha-1-antitrypsin, domain 1"/>
    <property type="match status" value="1"/>
</dbReference>
<dbReference type="SMART" id="SM00093">
    <property type="entry name" value="SERPIN"/>
    <property type="match status" value="1"/>
</dbReference>
<evidence type="ECO:0000259" key="3">
    <source>
        <dbReference type="SMART" id="SM00093"/>
    </source>
</evidence>
<accession>A0ABR2IJY0</accession>
<evidence type="ECO:0000256" key="1">
    <source>
        <dbReference type="ARBA" id="ARBA00009500"/>
    </source>
</evidence>
<comment type="caution">
    <text evidence="4">The sequence shown here is derived from an EMBL/GenBank/DDBJ whole genome shotgun (WGS) entry which is preliminary data.</text>
</comment>
<organism evidence="4 5">
    <name type="scientific">Tritrichomonas musculus</name>
    <dbReference type="NCBI Taxonomy" id="1915356"/>
    <lineage>
        <taxon>Eukaryota</taxon>
        <taxon>Metamonada</taxon>
        <taxon>Parabasalia</taxon>
        <taxon>Tritrichomonadida</taxon>
        <taxon>Tritrichomonadidae</taxon>
        <taxon>Tritrichomonas</taxon>
    </lineage>
</organism>
<dbReference type="InterPro" id="IPR042185">
    <property type="entry name" value="Serpin_sf_2"/>
</dbReference>
<sequence length="376" mass="43074">MDKLIDSLNRFSFETLQKINSDDYTENTVFSPYSAFVCVSMSSPLFQEQTRAEILKSLQISLDYSQNFDIFLHQLHDLIEKENTDKVCSSNRVWANQNLNFNPETFSKNKDILGVPIEAVNFPQPACDKINEEVNRATKGMIPNLIKESDLSTKTAIALLNAIYFKCDWEKKFNIDPSSRSQEKLNFNLVDGSKIHVNLLRSFGRNLLYAENDDFQVVSVPYLHSQYEFVIILPKDNSTNGYNLLKSLNYNEFNTNLLSKLRKEKVNIKMPKFSFESSLKLAPIFKELGMNKAFTDSAECADKNVKYQVDMIIQKAKIVLDENGTEAAAATGMTMKLLSLDEDQEYNVFADHPFVYLLRNKEMGTILFEGFVKNPQ</sequence>
<dbReference type="PANTHER" id="PTHR11461:SF211">
    <property type="entry name" value="GH10112P-RELATED"/>
    <property type="match status" value="1"/>
</dbReference>